<evidence type="ECO:0000256" key="2">
    <source>
        <dbReference type="ARBA" id="ARBA00022679"/>
    </source>
</evidence>
<organism evidence="6 7">
    <name type="scientific">Tolypocladium ophioglossoides (strain CBS 100239)</name>
    <name type="common">Snaketongue truffleclub</name>
    <name type="synonym">Elaphocordyceps ophioglossoides</name>
    <dbReference type="NCBI Taxonomy" id="1163406"/>
    <lineage>
        <taxon>Eukaryota</taxon>
        <taxon>Fungi</taxon>
        <taxon>Dikarya</taxon>
        <taxon>Ascomycota</taxon>
        <taxon>Pezizomycotina</taxon>
        <taxon>Sordariomycetes</taxon>
        <taxon>Hypocreomycetidae</taxon>
        <taxon>Hypocreales</taxon>
        <taxon>Ophiocordycipitaceae</taxon>
        <taxon>Tolypocladium</taxon>
    </lineage>
</organism>
<dbReference type="InterPro" id="IPR003000">
    <property type="entry name" value="Sirtuin"/>
</dbReference>
<keyword evidence="4" id="KW-0479">Metal-binding</keyword>
<feature type="binding site" evidence="4">
    <location>
        <position position="267"/>
    </location>
    <ligand>
        <name>Zn(2+)</name>
        <dbReference type="ChEBI" id="CHEBI:29105"/>
    </ligand>
</feature>
<dbReference type="PANTHER" id="PTHR11085">
    <property type="entry name" value="NAD-DEPENDENT PROTEIN DEACYLASE SIRTUIN-5, MITOCHONDRIAL-RELATED"/>
    <property type="match status" value="1"/>
</dbReference>
<dbReference type="SUPFAM" id="SSF52467">
    <property type="entry name" value="DHS-like NAD/FAD-binding domain"/>
    <property type="match status" value="1"/>
</dbReference>
<comment type="similarity">
    <text evidence="1">Belongs to the sirtuin family. Class I subfamily.</text>
</comment>
<dbReference type="AlphaFoldDB" id="A0A0L0N226"/>
<name>A0A0L0N226_TOLOC</name>
<dbReference type="GO" id="GO:0005634">
    <property type="term" value="C:nucleus"/>
    <property type="evidence" value="ECO:0007669"/>
    <property type="project" value="TreeGrafter"/>
</dbReference>
<proteinExistence type="inferred from homology"/>
<dbReference type="Gene3D" id="3.30.1600.10">
    <property type="entry name" value="SIR2/SIRT2 'Small Domain"/>
    <property type="match status" value="1"/>
</dbReference>
<feature type="active site" description="Proton acceptor" evidence="4">
    <location>
        <position position="205"/>
    </location>
</feature>
<keyword evidence="2" id="KW-0808">Transferase</keyword>
<dbReference type="EMBL" id="LFRF01000028">
    <property type="protein sequence ID" value="KND88127.1"/>
    <property type="molecule type" value="Genomic_DNA"/>
</dbReference>
<dbReference type="OrthoDB" id="424302at2759"/>
<evidence type="ECO:0000256" key="3">
    <source>
        <dbReference type="ARBA" id="ARBA00023027"/>
    </source>
</evidence>
<dbReference type="InterPro" id="IPR029035">
    <property type="entry name" value="DHS-like_NAD/FAD-binding_dom"/>
</dbReference>
<dbReference type="Proteomes" id="UP000036947">
    <property type="component" value="Unassembled WGS sequence"/>
</dbReference>
<dbReference type="STRING" id="1163406.A0A0L0N226"/>
<dbReference type="Gene3D" id="3.40.50.1220">
    <property type="entry name" value="TPP-binding domain"/>
    <property type="match status" value="1"/>
</dbReference>
<dbReference type="GO" id="GO:0070403">
    <property type="term" value="F:NAD+ binding"/>
    <property type="evidence" value="ECO:0007669"/>
    <property type="project" value="InterPro"/>
</dbReference>
<dbReference type="Pfam" id="PF02146">
    <property type="entry name" value="SIR2"/>
    <property type="match status" value="1"/>
</dbReference>
<evidence type="ECO:0000256" key="4">
    <source>
        <dbReference type="PROSITE-ProRule" id="PRU00236"/>
    </source>
</evidence>
<evidence type="ECO:0000313" key="6">
    <source>
        <dbReference type="EMBL" id="KND88127.1"/>
    </source>
</evidence>
<keyword evidence="7" id="KW-1185">Reference proteome</keyword>
<reference evidence="6 7" key="1">
    <citation type="journal article" date="2015" name="BMC Genomics">
        <title>The genome of the truffle-parasite Tolypocladium ophioglossoides and the evolution of antifungal peptaibiotics.</title>
        <authorList>
            <person name="Quandt C.A."/>
            <person name="Bushley K.E."/>
            <person name="Spatafora J.W."/>
        </authorList>
    </citation>
    <scope>NUCLEOTIDE SEQUENCE [LARGE SCALE GENOMIC DNA]</scope>
    <source>
        <strain evidence="6 7">CBS 100239</strain>
    </source>
</reference>
<keyword evidence="4" id="KW-0862">Zinc</keyword>
<accession>A0A0L0N226</accession>
<dbReference type="GO" id="GO:0046872">
    <property type="term" value="F:metal ion binding"/>
    <property type="evidence" value="ECO:0007669"/>
    <property type="project" value="UniProtKB-KW"/>
</dbReference>
<dbReference type="PANTHER" id="PTHR11085:SF10">
    <property type="entry name" value="NAD-DEPENDENT PROTEIN DEACYLASE SIRTUIN-5, MITOCHONDRIAL-RELATED"/>
    <property type="match status" value="1"/>
</dbReference>
<comment type="caution">
    <text evidence="6">The sequence shown here is derived from an EMBL/GenBank/DDBJ whole genome shotgun (WGS) entry which is preliminary data.</text>
</comment>
<evidence type="ECO:0000259" key="5">
    <source>
        <dbReference type="PROSITE" id="PS50305"/>
    </source>
</evidence>
<dbReference type="PROSITE" id="PS50305">
    <property type="entry name" value="SIRTUIN"/>
    <property type="match status" value="1"/>
</dbReference>
<keyword evidence="3" id="KW-0520">NAD</keyword>
<feature type="binding site" evidence="4">
    <location>
        <position position="218"/>
    </location>
    <ligand>
        <name>Zn(2+)</name>
        <dbReference type="ChEBI" id="CHEBI:29105"/>
    </ligand>
</feature>
<sequence>MTPCSASSFSPADQTITLAPLPSHFCPHPPSHVALPAPRPPVLPLPSSLSLTTPPANFYWPVRPLAASGPPTGGHIADPPDFSILPLPMAPHNDVESFHEVLRSSRRVLALCGAGLSASSGLPTFRGAGGYWRSHDATKLGTMRAFKTDPGMVWLFYGYRRHTCLRARPNPAHRALAALARENQDFLCLTQNVDSHPPEQLRTLHGSLFDIKCSADGCDWVQHDNFDDPFCPPLAPASEDPPPGRPLPLLDPYHRIKHIPEEELPTCPKCKDGLQRPGVVWFGEELDEDMMKGINEWMNDGKVDLMLVVGTSAQVWPAAGYISRAKLHGARIATINPEAEDETELYKIQPGDFAFGRDAAESLPLLLEPVIGTMQGNGEFKKG</sequence>
<evidence type="ECO:0000313" key="7">
    <source>
        <dbReference type="Proteomes" id="UP000036947"/>
    </source>
</evidence>
<gene>
    <name evidence="6" type="ORF">TOPH_07237</name>
</gene>
<dbReference type="InterPro" id="IPR050134">
    <property type="entry name" value="NAD-dep_sirtuin_deacylases"/>
</dbReference>
<dbReference type="InterPro" id="IPR026590">
    <property type="entry name" value="Ssirtuin_cat_dom"/>
</dbReference>
<feature type="binding site" evidence="4">
    <location>
        <position position="213"/>
    </location>
    <ligand>
        <name>Zn(2+)</name>
        <dbReference type="ChEBI" id="CHEBI:29105"/>
    </ligand>
</feature>
<dbReference type="InterPro" id="IPR026591">
    <property type="entry name" value="Sirtuin_cat_small_dom_sf"/>
</dbReference>
<feature type="domain" description="Deacetylase sirtuin-type" evidence="5">
    <location>
        <begin position="88"/>
        <end position="373"/>
    </location>
</feature>
<protein>
    <submittedName>
        <fullName evidence="6">NAD-dependent protein deacylase</fullName>
    </submittedName>
</protein>
<evidence type="ECO:0000256" key="1">
    <source>
        <dbReference type="ARBA" id="ARBA00006924"/>
    </source>
</evidence>
<dbReference type="GO" id="GO:0017136">
    <property type="term" value="F:histone deacetylase activity, NAD-dependent"/>
    <property type="evidence" value="ECO:0007669"/>
    <property type="project" value="TreeGrafter"/>
</dbReference>
<feature type="binding site" evidence="4">
    <location>
        <position position="270"/>
    </location>
    <ligand>
        <name>Zn(2+)</name>
        <dbReference type="ChEBI" id="CHEBI:29105"/>
    </ligand>
</feature>